<dbReference type="Gene3D" id="3.20.20.30">
    <property type="entry name" value="Luciferase-like domain"/>
    <property type="match status" value="1"/>
</dbReference>
<keyword evidence="2" id="KW-0503">Monooxygenase</keyword>
<dbReference type="Pfam" id="PF00296">
    <property type="entry name" value="Bac_luciferase"/>
    <property type="match status" value="1"/>
</dbReference>
<comment type="caution">
    <text evidence="4">The sequence shown here is derived from an EMBL/GenBank/DDBJ whole genome shotgun (WGS) entry which is preliminary data.</text>
</comment>
<dbReference type="Proteomes" id="UP000550729">
    <property type="component" value="Unassembled WGS sequence"/>
</dbReference>
<dbReference type="InterPro" id="IPR036661">
    <property type="entry name" value="Luciferase-like_sf"/>
</dbReference>
<evidence type="ECO:0000259" key="3">
    <source>
        <dbReference type="Pfam" id="PF00296"/>
    </source>
</evidence>
<dbReference type="AlphaFoldDB" id="A0A848KPF0"/>
<dbReference type="GO" id="GO:0005829">
    <property type="term" value="C:cytosol"/>
    <property type="evidence" value="ECO:0007669"/>
    <property type="project" value="TreeGrafter"/>
</dbReference>
<dbReference type="GO" id="GO:0016705">
    <property type="term" value="F:oxidoreductase activity, acting on paired donors, with incorporation or reduction of molecular oxygen"/>
    <property type="evidence" value="ECO:0007669"/>
    <property type="project" value="InterPro"/>
</dbReference>
<reference evidence="4 5" key="1">
    <citation type="submission" date="2020-04" db="EMBL/GenBank/DDBJ databases">
        <title>Gordonia sp. nov. TBRC 11910.</title>
        <authorList>
            <person name="Suriyachadkun C."/>
        </authorList>
    </citation>
    <scope>NUCLEOTIDE SEQUENCE [LARGE SCALE GENOMIC DNA]</scope>
    <source>
        <strain evidence="4 5">TBRC 11910</strain>
    </source>
</reference>
<dbReference type="EMBL" id="JABBNB010000004">
    <property type="protein sequence ID" value="NMO00546.1"/>
    <property type="molecule type" value="Genomic_DNA"/>
</dbReference>
<proteinExistence type="predicted"/>
<evidence type="ECO:0000256" key="2">
    <source>
        <dbReference type="ARBA" id="ARBA00023033"/>
    </source>
</evidence>
<sequence length="427" mass="47643">MKVTYFQQVPYRELPDDFEQKHESVITTPYFDVTTPNRVAGAFRSALDELMFAARRGFDGLTVTEHGQSSYDMVPNPDIIEAVLAYATEIEGIDTAIYPVGRSLGKSREPLRVAEELAMIDCISNGRLVSGFPVGLAYDANINNSVPPAQTRQRFDESLELVLKAWSAREPFAWNGRTAQHAAVNIWPKPIQQDPLPPVWITGIGNPRTMEFTLDREFGFNYFGWFGLKVAGRRIFDRFWETADRLGKDANPYRMGFMQTICVADTDAKAEALFAEHAEYFFQKGIGSIPMERLALPGGIDIRGVEAIMRDPGDFGIYSKMKTASFSELMEAGSIVCGSPDTVAETLLSHAREYRIGNLHAMLQFGSMPHDLAEENIDLFSTAVLPRLQALWSDEGYEHHWWPQRLGGIPLSSADLQSTATLTGARA</sequence>
<feature type="domain" description="Luciferase-like" evidence="3">
    <location>
        <begin position="41"/>
        <end position="348"/>
    </location>
</feature>
<dbReference type="GO" id="GO:0004497">
    <property type="term" value="F:monooxygenase activity"/>
    <property type="evidence" value="ECO:0007669"/>
    <property type="project" value="UniProtKB-KW"/>
</dbReference>
<evidence type="ECO:0000313" key="5">
    <source>
        <dbReference type="Proteomes" id="UP000550729"/>
    </source>
</evidence>
<keyword evidence="5" id="KW-1185">Reference proteome</keyword>
<evidence type="ECO:0000313" key="4">
    <source>
        <dbReference type="EMBL" id="NMO00546.1"/>
    </source>
</evidence>
<organism evidence="4 5">
    <name type="scientific">Gordonia asplenii</name>
    <dbReference type="NCBI Taxonomy" id="2725283"/>
    <lineage>
        <taxon>Bacteria</taxon>
        <taxon>Bacillati</taxon>
        <taxon>Actinomycetota</taxon>
        <taxon>Actinomycetes</taxon>
        <taxon>Mycobacteriales</taxon>
        <taxon>Gordoniaceae</taxon>
        <taxon>Gordonia</taxon>
    </lineage>
</organism>
<dbReference type="PANTHER" id="PTHR30137">
    <property type="entry name" value="LUCIFERASE-LIKE MONOOXYGENASE"/>
    <property type="match status" value="1"/>
</dbReference>
<keyword evidence="1" id="KW-0560">Oxidoreductase</keyword>
<dbReference type="RefSeq" id="WP_170193060.1">
    <property type="nucleotide sequence ID" value="NZ_JABBNB010000004.1"/>
</dbReference>
<dbReference type="InterPro" id="IPR011251">
    <property type="entry name" value="Luciferase-like_dom"/>
</dbReference>
<dbReference type="SUPFAM" id="SSF51679">
    <property type="entry name" value="Bacterial luciferase-like"/>
    <property type="match status" value="1"/>
</dbReference>
<gene>
    <name evidence="4" type="ORF">HH308_04870</name>
</gene>
<accession>A0A848KPF0</accession>
<evidence type="ECO:0000256" key="1">
    <source>
        <dbReference type="ARBA" id="ARBA00023002"/>
    </source>
</evidence>
<dbReference type="PANTHER" id="PTHR30137:SF8">
    <property type="entry name" value="BLR5498 PROTEIN"/>
    <property type="match status" value="1"/>
</dbReference>
<name>A0A848KPF0_9ACTN</name>
<dbReference type="InterPro" id="IPR050766">
    <property type="entry name" value="Bact_Lucif_Oxidored"/>
</dbReference>
<protein>
    <submittedName>
        <fullName evidence="4">LLM class flavin-dependent oxidoreductase</fullName>
    </submittedName>
</protein>